<dbReference type="PANTHER" id="PTHR46696:SF4">
    <property type="entry name" value="BIOTIN BIOSYNTHESIS CYTOCHROME P450"/>
    <property type="match status" value="1"/>
</dbReference>
<dbReference type="PANTHER" id="PTHR46696">
    <property type="entry name" value="P450, PUTATIVE (EUROFUNG)-RELATED"/>
    <property type="match status" value="1"/>
</dbReference>
<reference evidence="8 9" key="1">
    <citation type="submission" date="2017-06" db="EMBL/GenBank/DDBJ databases">
        <authorList>
            <person name="Kim H.J."/>
            <person name="Triplett B.A."/>
        </authorList>
    </citation>
    <scope>NUCLEOTIDE SEQUENCE [LARGE SCALE GENOMIC DNA]</scope>
    <source>
        <strain evidence="8 9">DSM 45207</strain>
    </source>
</reference>
<dbReference type="OrthoDB" id="5241086at2"/>
<dbReference type="FunFam" id="1.10.630.10:FF:000018">
    <property type="entry name" value="Cytochrome P450 monooxygenase"/>
    <property type="match status" value="1"/>
</dbReference>
<keyword evidence="6 7" id="KW-0503">Monooxygenase</keyword>
<name>A0A238WRL2_9PSEU</name>
<dbReference type="InterPro" id="IPR017972">
    <property type="entry name" value="Cyt_P450_CS"/>
</dbReference>
<evidence type="ECO:0000313" key="9">
    <source>
        <dbReference type="Proteomes" id="UP000198348"/>
    </source>
</evidence>
<organism evidence="8 9">
    <name type="scientific">Haloechinothrix alba</name>
    <dbReference type="NCBI Taxonomy" id="664784"/>
    <lineage>
        <taxon>Bacteria</taxon>
        <taxon>Bacillati</taxon>
        <taxon>Actinomycetota</taxon>
        <taxon>Actinomycetes</taxon>
        <taxon>Pseudonocardiales</taxon>
        <taxon>Pseudonocardiaceae</taxon>
        <taxon>Haloechinothrix</taxon>
    </lineage>
</organism>
<dbReference type="GO" id="GO:0008395">
    <property type="term" value="F:steroid hydroxylase activity"/>
    <property type="evidence" value="ECO:0007669"/>
    <property type="project" value="TreeGrafter"/>
</dbReference>
<dbReference type="GO" id="GO:0020037">
    <property type="term" value="F:heme binding"/>
    <property type="evidence" value="ECO:0007669"/>
    <property type="project" value="InterPro"/>
</dbReference>
<evidence type="ECO:0000256" key="5">
    <source>
        <dbReference type="ARBA" id="ARBA00023004"/>
    </source>
</evidence>
<evidence type="ECO:0000256" key="2">
    <source>
        <dbReference type="ARBA" id="ARBA00022617"/>
    </source>
</evidence>
<gene>
    <name evidence="8" type="ORF">SAMN06265360_107127</name>
</gene>
<keyword evidence="4 7" id="KW-0560">Oxidoreductase</keyword>
<comment type="similarity">
    <text evidence="1 7">Belongs to the cytochrome P450 family.</text>
</comment>
<dbReference type="CDD" id="cd11033">
    <property type="entry name" value="CYP142-like"/>
    <property type="match status" value="1"/>
</dbReference>
<keyword evidence="9" id="KW-1185">Reference proteome</keyword>
<dbReference type="InterPro" id="IPR002397">
    <property type="entry name" value="Cyt_P450_B"/>
</dbReference>
<dbReference type="GO" id="GO:0036199">
    <property type="term" value="F:cholest-4-en-3-one 26-monooxygenase activity"/>
    <property type="evidence" value="ECO:0007669"/>
    <property type="project" value="TreeGrafter"/>
</dbReference>
<evidence type="ECO:0000256" key="7">
    <source>
        <dbReference type="RuleBase" id="RU000461"/>
    </source>
</evidence>
<dbReference type="SUPFAM" id="SSF48264">
    <property type="entry name" value="Cytochrome P450"/>
    <property type="match status" value="1"/>
</dbReference>
<evidence type="ECO:0000256" key="4">
    <source>
        <dbReference type="ARBA" id="ARBA00023002"/>
    </source>
</evidence>
<dbReference type="Gene3D" id="1.10.630.10">
    <property type="entry name" value="Cytochrome P450"/>
    <property type="match status" value="1"/>
</dbReference>
<sequence length="426" mass="47929">MSVPGSDEPTSPPDVFDPRIFAEGPPHERFRVLRDAMPVCWQAEHEVFDWPAGPGYWAVTRYADVKHVLRTPEVYSSWLGATQIRDPDPEDLAFIRRMILNMDAPEHVRLRRIVAGVFTRRRLEHIAGRIAARARSLVDAVAAQGHCDLPGEVTDDFPLANLAELLGMPEADRGLLLEWTNRVIGYQDPEHAEVVRDETGTPVNPRSPAMLRDMFDYAQDLAAHKRRNPADDLMTALVHASVDGRQLDDAELEMFFFLLVIAGNDTVRSALPGGVLALTEHPDQYRLLRERPELLPAAVEEMLRWHPPVLSFRRTAAVDTELAGTRIAAGDKVVVYHVSAHFDERAFTDPFRFDVTRDPNDHLAFGQGPHVCLGAHFGRLQMRLFFEALLGRLPQVERDGPVTRLTSNFINGITHLPLRWSPPSGR</sequence>
<dbReference type="EMBL" id="FZNW01000007">
    <property type="protein sequence ID" value="SNR49117.1"/>
    <property type="molecule type" value="Genomic_DNA"/>
</dbReference>
<dbReference type="Pfam" id="PF00067">
    <property type="entry name" value="p450"/>
    <property type="match status" value="1"/>
</dbReference>
<dbReference type="PROSITE" id="PS00086">
    <property type="entry name" value="CYTOCHROME_P450"/>
    <property type="match status" value="1"/>
</dbReference>
<protein>
    <submittedName>
        <fullName evidence="8">Cytochrome P450</fullName>
    </submittedName>
</protein>
<keyword evidence="2 7" id="KW-0349">Heme</keyword>
<proteinExistence type="inferred from homology"/>
<evidence type="ECO:0000256" key="1">
    <source>
        <dbReference type="ARBA" id="ARBA00010617"/>
    </source>
</evidence>
<dbReference type="AlphaFoldDB" id="A0A238WRL2"/>
<keyword evidence="3 7" id="KW-0479">Metal-binding</keyword>
<dbReference type="GO" id="GO:0005506">
    <property type="term" value="F:iron ion binding"/>
    <property type="evidence" value="ECO:0007669"/>
    <property type="project" value="InterPro"/>
</dbReference>
<keyword evidence="5 7" id="KW-0408">Iron</keyword>
<accession>A0A238WRL2</accession>
<dbReference type="InterPro" id="IPR036396">
    <property type="entry name" value="Cyt_P450_sf"/>
</dbReference>
<dbReference type="Proteomes" id="UP000198348">
    <property type="component" value="Unassembled WGS sequence"/>
</dbReference>
<evidence type="ECO:0000256" key="3">
    <source>
        <dbReference type="ARBA" id="ARBA00022723"/>
    </source>
</evidence>
<evidence type="ECO:0000313" key="8">
    <source>
        <dbReference type="EMBL" id="SNR49117.1"/>
    </source>
</evidence>
<dbReference type="InterPro" id="IPR001128">
    <property type="entry name" value="Cyt_P450"/>
</dbReference>
<dbReference type="PRINTS" id="PR00359">
    <property type="entry name" value="BP450"/>
</dbReference>
<dbReference type="PRINTS" id="PR00385">
    <property type="entry name" value="P450"/>
</dbReference>
<evidence type="ECO:0000256" key="6">
    <source>
        <dbReference type="ARBA" id="ARBA00023033"/>
    </source>
</evidence>
<dbReference type="GO" id="GO:0006707">
    <property type="term" value="P:cholesterol catabolic process"/>
    <property type="evidence" value="ECO:0007669"/>
    <property type="project" value="TreeGrafter"/>
</dbReference>